<dbReference type="PATRIC" id="fig|401562.3.peg.1168"/>
<dbReference type="Proteomes" id="UP000078272">
    <property type="component" value="Unassembled WGS sequence"/>
</dbReference>
<sequence length="75" mass="8404">MVSQIDVQLAPEWALVGALIADVRLCTAIFALRLQLSSAGKRTFSYDVVWDKAVFRRLFGQWRNSGRSSLDLADC</sequence>
<protein>
    <submittedName>
        <fullName evidence="1">Uncharacterized protein</fullName>
    </submittedName>
</protein>
<organism evidence="1 2">
    <name type="scientific">Aureimonas ureilytica</name>
    <dbReference type="NCBI Taxonomy" id="401562"/>
    <lineage>
        <taxon>Bacteria</taxon>
        <taxon>Pseudomonadati</taxon>
        <taxon>Pseudomonadota</taxon>
        <taxon>Alphaproteobacteria</taxon>
        <taxon>Hyphomicrobiales</taxon>
        <taxon>Aurantimonadaceae</taxon>
        <taxon>Aureimonas</taxon>
    </lineage>
</organism>
<proteinExistence type="predicted"/>
<evidence type="ECO:0000313" key="2">
    <source>
        <dbReference type="Proteomes" id="UP000078272"/>
    </source>
</evidence>
<dbReference type="AlphaFoldDB" id="A0A175R9J1"/>
<gene>
    <name evidence="1" type="ORF">NS226_08890</name>
</gene>
<dbReference type="EMBL" id="LDPZ01000018">
    <property type="protein sequence ID" value="KTQ95986.1"/>
    <property type="molecule type" value="Genomic_DNA"/>
</dbReference>
<name>A0A175R9J1_9HYPH</name>
<reference evidence="1 2" key="1">
    <citation type="journal article" date="2016" name="Front. Microbiol.">
        <title>Genomic Resource of Rice Seed Associated Bacteria.</title>
        <authorList>
            <person name="Midha S."/>
            <person name="Bansal K."/>
            <person name="Sharma S."/>
            <person name="Kumar N."/>
            <person name="Patil P.P."/>
            <person name="Chaudhry V."/>
            <person name="Patil P.B."/>
        </authorList>
    </citation>
    <scope>NUCLEOTIDE SEQUENCE [LARGE SCALE GENOMIC DNA]</scope>
    <source>
        <strain evidence="1 2">NS226</strain>
    </source>
</reference>
<accession>A0A175R9J1</accession>
<evidence type="ECO:0000313" key="1">
    <source>
        <dbReference type="EMBL" id="KTQ95986.1"/>
    </source>
</evidence>
<comment type="caution">
    <text evidence="1">The sequence shown here is derived from an EMBL/GenBank/DDBJ whole genome shotgun (WGS) entry which is preliminary data.</text>
</comment>